<dbReference type="Pfam" id="PF01381">
    <property type="entry name" value="HTH_3"/>
    <property type="match status" value="1"/>
</dbReference>
<dbReference type="GO" id="GO:0003677">
    <property type="term" value="F:DNA binding"/>
    <property type="evidence" value="ECO:0007669"/>
    <property type="project" value="InterPro"/>
</dbReference>
<organism evidence="2">
    <name type="scientific">Candidatus Tisiphia endosymbiont of Sergentomyia squamirostris</name>
    <dbReference type="NCBI Taxonomy" id="3113639"/>
    <lineage>
        <taxon>Bacteria</taxon>
        <taxon>Pseudomonadati</taxon>
        <taxon>Pseudomonadota</taxon>
        <taxon>Alphaproteobacteria</taxon>
        <taxon>Rickettsiales</taxon>
        <taxon>Rickettsiaceae</taxon>
        <taxon>Rickettsieae</taxon>
        <taxon>Candidatus Tisiphia</taxon>
    </lineage>
</organism>
<dbReference type="Gene3D" id="1.10.260.40">
    <property type="entry name" value="lambda repressor-like DNA-binding domains"/>
    <property type="match status" value="1"/>
</dbReference>
<dbReference type="SMART" id="SM00530">
    <property type="entry name" value="HTH_XRE"/>
    <property type="match status" value="1"/>
</dbReference>
<feature type="domain" description="HTH cro/C1-type" evidence="1">
    <location>
        <begin position="9"/>
        <end position="63"/>
    </location>
</feature>
<proteinExistence type="predicted"/>
<sequence>MEYEVAYALISARVKANMTQSEVAKKMNTTPSVIARLEIGKHFPSLQTIYRYALAVDKQIDLHAQP</sequence>
<dbReference type="EMBL" id="AP029171">
    <property type="protein sequence ID" value="BFD46907.1"/>
    <property type="molecule type" value="Genomic_DNA"/>
</dbReference>
<geneLocation type="plasmid" evidence="2">
    <name>pRiSSQ01</name>
</geneLocation>
<reference evidence="2" key="1">
    <citation type="submission" date="2024-01" db="EMBL/GenBank/DDBJ databases">
        <title>Sequencing the genomes of a sandfly, Sergentomyia squamirostris, and its two endosymbionts.</title>
        <authorList>
            <person name="Itokawa K."/>
            <person name="Sanjoba C."/>
        </authorList>
    </citation>
    <scope>NUCLEOTIDE SEQUENCE</scope>
    <source>
        <strain evidence="2">RiSSQ</strain>
        <plasmid evidence="2">pRiSSQ01</plasmid>
    </source>
</reference>
<dbReference type="CDD" id="cd00093">
    <property type="entry name" value="HTH_XRE"/>
    <property type="match status" value="1"/>
</dbReference>
<name>A0AAT9GAV3_9RICK</name>
<dbReference type="InterPro" id="IPR001387">
    <property type="entry name" value="Cro/C1-type_HTH"/>
</dbReference>
<dbReference type="InterPro" id="IPR010982">
    <property type="entry name" value="Lambda_DNA-bd_dom_sf"/>
</dbReference>
<dbReference type="AlphaFoldDB" id="A0AAT9GAV3"/>
<gene>
    <name evidence="2" type="ORF">DMENIID0002_15530</name>
</gene>
<dbReference type="SUPFAM" id="SSF47413">
    <property type="entry name" value="lambda repressor-like DNA-binding domains"/>
    <property type="match status" value="1"/>
</dbReference>
<keyword evidence="2" id="KW-0614">Plasmid</keyword>
<evidence type="ECO:0000313" key="2">
    <source>
        <dbReference type="EMBL" id="BFD46907.1"/>
    </source>
</evidence>
<dbReference type="PROSITE" id="PS50943">
    <property type="entry name" value="HTH_CROC1"/>
    <property type="match status" value="1"/>
</dbReference>
<accession>A0AAT9GAV3</accession>
<protein>
    <recommendedName>
        <fullName evidence="1">HTH cro/C1-type domain-containing protein</fullName>
    </recommendedName>
</protein>
<evidence type="ECO:0000259" key="1">
    <source>
        <dbReference type="PROSITE" id="PS50943"/>
    </source>
</evidence>